<organism evidence="3 4">
    <name type="scientific">Neolewinella antarctica</name>
    <dbReference type="NCBI Taxonomy" id="442734"/>
    <lineage>
        <taxon>Bacteria</taxon>
        <taxon>Pseudomonadati</taxon>
        <taxon>Bacteroidota</taxon>
        <taxon>Saprospiria</taxon>
        <taxon>Saprospirales</taxon>
        <taxon>Lewinellaceae</taxon>
        <taxon>Neolewinella</taxon>
    </lineage>
</organism>
<reference evidence="3 4" key="1">
    <citation type="submission" date="2020-03" db="EMBL/GenBank/DDBJ databases">
        <title>Genomic Encyclopedia of Type Strains, Phase IV (KMG-IV): sequencing the most valuable type-strain genomes for metagenomic binning, comparative biology and taxonomic classification.</title>
        <authorList>
            <person name="Goeker M."/>
        </authorList>
    </citation>
    <scope>NUCLEOTIDE SEQUENCE [LARGE SCALE GENOMIC DNA]</scope>
    <source>
        <strain evidence="3 4">DSM 105096</strain>
    </source>
</reference>
<dbReference type="InterPro" id="IPR024624">
    <property type="entry name" value="Pyridox_Oxase_Alr4036_FMN-bd"/>
</dbReference>
<dbReference type="EMBL" id="JAATJH010000001">
    <property type="protein sequence ID" value="NJC24760.1"/>
    <property type="molecule type" value="Genomic_DNA"/>
</dbReference>
<dbReference type="Pfam" id="PF12766">
    <property type="entry name" value="Pyridox_oxase_2"/>
    <property type="match status" value="1"/>
</dbReference>
<proteinExistence type="predicted"/>
<dbReference type="RefSeq" id="WP_168035571.1">
    <property type="nucleotide sequence ID" value="NZ_JAATJH010000001.1"/>
</dbReference>
<evidence type="ECO:0000313" key="3">
    <source>
        <dbReference type="EMBL" id="NJC24760.1"/>
    </source>
</evidence>
<evidence type="ECO:0000259" key="2">
    <source>
        <dbReference type="Pfam" id="PF12766"/>
    </source>
</evidence>
<evidence type="ECO:0000256" key="1">
    <source>
        <dbReference type="SAM" id="MobiDB-lite"/>
    </source>
</evidence>
<accession>A0ABX0X6C6</accession>
<name>A0ABX0X6C6_9BACT</name>
<dbReference type="InterPro" id="IPR012349">
    <property type="entry name" value="Split_barrel_FMN-bd"/>
</dbReference>
<sequence length="207" mass="22997">MDQTNNPDLWQSAWKLLARATVDKKHGFATGTLSTVAKETGADSLNSYVPKSRTVVLRKVDLTAGTLLAYTDARSAKINHLEAVSSLATWCLWDKRSSIQFTGTGTVGVQHGETAMARYRELPKHARKAYATLSAPGSPADRPTDGLPANWDDREKADTDYAARNFTILETTLFTVDILQLSREGHRRLRATREIGGKDWFFTWVTP</sequence>
<dbReference type="Gene3D" id="2.30.110.10">
    <property type="entry name" value="Electron Transport, Fmn-binding Protein, Chain A"/>
    <property type="match status" value="1"/>
</dbReference>
<comment type="caution">
    <text evidence="3">The sequence shown here is derived from an EMBL/GenBank/DDBJ whole genome shotgun (WGS) entry which is preliminary data.</text>
</comment>
<feature type="domain" description="Pyridoxamine 5'-phosphate oxidase Alr4036 family FMN-binding" evidence="2">
    <location>
        <begin position="13"/>
        <end position="108"/>
    </location>
</feature>
<protein>
    <recommendedName>
        <fullName evidence="2">Pyridoxamine 5'-phosphate oxidase Alr4036 family FMN-binding domain-containing protein</fullName>
    </recommendedName>
</protein>
<evidence type="ECO:0000313" key="4">
    <source>
        <dbReference type="Proteomes" id="UP000770785"/>
    </source>
</evidence>
<dbReference type="SUPFAM" id="SSF50475">
    <property type="entry name" value="FMN-binding split barrel"/>
    <property type="match status" value="1"/>
</dbReference>
<dbReference type="Proteomes" id="UP000770785">
    <property type="component" value="Unassembled WGS sequence"/>
</dbReference>
<feature type="region of interest" description="Disordered" evidence="1">
    <location>
        <begin position="134"/>
        <end position="153"/>
    </location>
</feature>
<keyword evidence="4" id="KW-1185">Reference proteome</keyword>
<gene>
    <name evidence="3" type="ORF">GGR27_000241</name>
</gene>